<protein>
    <submittedName>
        <fullName evidence="1">Uncharacterized protein</fullName>
    </submittedName>
</protein>
<reference evidence="1" key="1">
    <citation type="submission" date="2014-11" db="EMBL/GenBank/DDBJ databases">
        <authorList>
            <person name="Amaro Gonzalez C."/>
        </authorList>
    </citation>
    <scope>NUCLEOTIDE SEQUENCE</scope>
</reference>
<dbReference type="AlphaFoldDB" id="A0A0E9P8W1"/>
<proteinExistence type="predicted"/>
<dbReference type="EMBL" id="GBXM01107643">
    <property type="protein sequence ID" value="JAH00934.1"/>
    <property type="molecule type" value="Transcribed_RNA"/>
</dbReference>
<organism evidence="1">
    <name type="scientific">Anguilla anguilla</name>
    <name type="common">European freshwater eel</name>
    <name type="synonym">Muraena anguilla</name>
    <dbReference type="NCBI Taxonomy" id="7936"/>
    <lineage>
        <taxon>Eukaryota</taxon>
        <taxon>Metazoa</taxon>
        <taxon>Chordata</taxon>
        <taxon>Craniata</taxon>
        <taxon>Vertebrata</taxon>
        <taxon>Euteleostomi</taxon>
        <taxon>Actinopterygii</taxon>
        <taxon>Neopterygii</taxon>
        <taxon>Teleostei</taxon>
        <taxon>Anguilliformes</taxon>
        <taxon>Anguillidae</taxon>
        <taxon>Anguilla</taxon>
    </lineage>
</organism>
<evidence type="ECO:0000313" key="1">
    <source>
        <dbReference type="EMBL" id="JAH00934.1"/>
    </source>
</evidence>
<sequence length="29" mass="3371">MLIYFSFCLFFLEVSLTGTMYNAKHHGVT</sequence>
<accession>A0A0E9P8W1</accession>
<name>A0A0E9P8W1_ANGAN</name>
<reference evidence="1" key="2">
    <citation type="journal article" date="2015" name="Fish Shellfish Immunol.">
        <title>Early steps in the European eel (Anguilla anguilla)-Vibrio vulnificus interaction in the gills: Role of the RtxA13 toxin.</title>
        <authorList>
            <person name="Callol A."/>
            <person name="Pajuelo D."/>
            <person name="Ebbesson L."/>
            <person name="Teles M."/>
            <person name="MacKenzie S."/>
            <person name="Amaro C."/>
        </authorList>
    </citation>
    <scope>NUCLEOTIDE SEQUENCE</scope>
</reference>